<evidence type="ECO:0000259" key="1">
    <source>
        <dbReference type="Pfam" id="PF05685"/>
    </source>
</evidence>
<dbReference type="CDD" id="cd06260">
    <property type="entry name" value="DUF820-like"/>
    <property type="match status" value="1"/>
</dbReference>
<protein>
    <submittedName>
        <fullName evidence="2">Uma2 family endonuclease</fullName>
    </submittedName>
</protein>
<dbReference type="Proteomes" id="UP001499863">
    <property type="component" value="Unassembled WGS sequence"/>
</dbReference>
<dbReference type="Gene3D" id="3.90.1570.10">
    <property type="entry name" value="tt1808, chain A"/>
    <property type="match status" value="1"/>
</dbReference>
<dbReference type="InterPro" id="IPR012296">
    <property type="entry name" value="Nuclease_put_TT1808"/>
</dbReference>
<dbReference type="SUPFAM" id="SSF52980">
    <property type="entry name" value="Restriction endonuclease-like"/>
    <property type="match status" value="1"/>
</dbReference>
<evidence type="ECO:0000313" key="2">
    <source>
        <dbReference type="EMBL" id="GAA1399247.1"/>
    </source>
</evidence>
<dbReference type="PANTHER" id="PTHR35400:SF3">
    <property type="entry name" value="SLL1072 PROTEIN"/>
    <property type="match status" value="1"/>
</dbReference>
<keyword evidence="3" id="KW-1185">Reference proteome</keyword>
<comment type="caution">
    <text evidence="2">The sequence shown here is derived from an EMBL/GenBank/DDBJ whole genome shotgun (WGS) entry which is preliminary data.</text>
</comment>
<feature type="domain" description="Putative restriction endonuclease" evidence="1">
    <location>
        <begin position="12"/>
        <end position="162"/>
    </location>
</feature>
<dbReference type="EMBL" id="BAAAKJ010000215">
    <property type="protein sequence ID" value="GAA1399247.1"/>
    <property type="molecule type" value="Genomic_DNA"/>
</dbReference>
<keyword evidence="2" id="KW-0255">Endonuclease</keyword>
<gene>
    <name evidence="2" type="ORF">GCM10009639_38750</name>
</gene>
<dbReference type="GO" id="GO:0004519">
    <property type="term" value="F:endonuclease activity"/>
    <property type="evidence" value="ECO:0007669"/>
    <property type="project" value="UniProtKB-KW"/>
</dbReference>
<dbReference type="InterPro" id="IPR011335">
    <property type="entry name" value="Restrct_endonuc-II-like"/>
</dbReference>
<dbReference type="RefSeq" id="WP_344337538.1">
    <property type="nucleotide sequence ID" value="NZ_BAAAKJ010000215.1"/>
</dbReference>
<sequence length="185" mass="20328">MTAIDERMTRFFEDLEVPEGCKAELIRGEIVMMAGPDMAHNLIVESIVDQVPRIRWHRLQTQDVAFPADASEPQPDLVVIERGAVKGPGRLVPAPAVTLVVEVVSKTSVLRDYRTKRELYAEGAVPVYLIVDPIKGLCVLLTEPTPAGASGLPDYVAERTTKFGEPVPLDLLGVVLDTSEFRTYS</sequence>
<proteinExistence type="predicted"/>
<dbReference type="InterPro" id="IPR008538">
    <property type="entry name" value="Uma2"/>
</dbReference>
<name>A0ABN1Y6K7_9ACTN</name>
<keyword evidence="2" id="KW-0378">Hydrolase</keyword>
<dbReference type="Pfam" id="PF05685">
    <property type="entry name" value="Uma2"/>
    <property type="match status" value="1"/>
</dbReference>
<keyword evidence="2" id="KW-0540">Nuclease</keyword>
<reference evidence="2 3" key="1">
    <citation type="journal article" date="2019" name="Int. J. Syst. Evol. Microbiol.">
        <title>The Global Catalogue of Microorganisms (GCM) 10K type strain sequencing project: providing services to taxonomists for standard genome sequencing and annotation.</title>
        <authorList>
            <consortium name="The Broad Institute Genomics Platform"/>
            <consortium name="The Broad Institute Genome Sequencing Center for Infectious Disease"/>
            <person name="Wu L."/>
            <person name="Ma J."/>
        </authorList>
    </citation>
    <scope>NUCLEOTIDE SEQUENCE [LARGE SCALE GENOMIC DNA]</scope>
    <source>
        <strain evidence="2 3">JCM 12393</strain>
    </source>
</reference>
<evidence type="ECO:0000313" key="3">
    <source>
        <dbReference type="Proteomes" id="UP001499863"/>
    </source>
</evidence>
<dbReference type="PANTHER" id="PTHR35400">
    <property type="entry name" value="SLR1083 PROTEIN"/>
    <property type="match status" value="1"/>
</dbReference>
<organism evidence="2 3">
    <name type="scientific">Kitasatospora putterlickiae</name>
    <dbReference type="NCBI Taxonomy" id="221725"/>
    <lineage>
        <taxon>Bacteria</taxon>
        <taxon>Bacillati</taxon>
        <taxon>Actinomycetota</taxon>
        <taxon>Actinomycetes</taxon>
        <taxon>Kitasatosporales</taxon>
        <taxon>Streptomycetaceae</taxon>
        <taxon>Kitasatospora</taxon>
    </lineage>
</organism>
<accession>A0ABN1Y6K7</accession>